<keyword evidence="3" id="KW-0479">Metal-binding</keyword>
<evidence type="ECO:0000256" key="5">
    <source>
        <dbReference type="ARBA" id="ARBA00023004"/>
    </source>
</evidence>
<dbReference type="InterPro" id="IPR051460">
    <property type="entry name" value="HdrC_iron-sulfur_subunit"/>
</dbReference>
<dbReference type="GeneID" id="5144002"/>
<accession>Q0W3T0</accession>
<evidence type="ECO:0000259" key="7">
    <source>
        <dbReference type="PROSITE" id="PS51379"/>
    </source>
</evidence>
<dbReference type="Gene3D" id="1.10.1060.10">
    <property type="entry name" value="Alpha-helical ferredoxin"/>
    <property type="match status" value="1"/>
</dbReference>
<sequence>MIKDHIDDILKCTRCGRCRALCPVNEELGWESTNARGRMLLARAMAEGVQPSEAMKNSFYTCLTCAMCSSTCPSGATPDEVVEAARAEMVRAGAVPAYYGMVEGNIASFGNPLGEAGSRAAWAPAGSTGKSDLIYFAGCLMSYRKQKEAQAAFSLLSRFGAKLLEDEQCCGSPLLRLGGKPATIEHNIRQIEQSGAKTIVTSCAGCYKTLKETYGLGNVEVLHITQFLARKVDELGLKPLPLKLTYHDPCHLGRCMHVYDEPRMIIRRIGSFTEMASSKKDARCCGGGGGVRRGYKDLARKVAAKRLNEVPAGTDYIVTACPMCNSNLEDAGAKVIDICDLILRSIDGKAEG</sequence>
<dbReference type="InterPro" id="IPR017900">
    <property type="entry name" value="4Fe4S_Fe_S_CS"/>
</dbReference>
<dbReference type="RefSeq" id="WP_012035603.1">
    <property type="nucleotide sequence ID" value="NC_009464.1"/>
</dbReference>
<feature type="domain" description="4Fe-4S ferredoxin-type" evidence="7">
    <location>
        <begin position="52"/>
        <end position="83"/>
    </location>
</feature>
<keyword evidence="9" id="KW-1185">Reference proteome</keyword>
<dbReference type="GO" id="GO:0005886">
    <property type="term" value="C:plasma membrane"/>
    <property type="evidence" value="ECO:0007669"/>
    <property type="project" value="TreeGrafter"/>
</dbReference>
<dbReference type="KEGG" id="rci:RCIX1755"/>
<dbReference type="InterPro" id="IPR009051">
    <property type="entry name" value="Helical_ferredxn"/>
</dbReference>
<dbReference type="SUPFAM" id="SSF46548">
    <property type="entry name" value="alpha-helical ferredoxin"/>
    <property type="match status" value="1"/>
</dbReference>
<protein>
    <submittedName>
        <fullName evidence="8">Fe-S cluster-binding oxidoreductase component (HdrD-like)</fullName>
    </submittedName>
</protein>
<evidence type="ECO:0000313" key="9">
    <source>
        <dbReference type="Proteomes" id="UP000000663"/>
    </source>
</evidence>
<dbReference type="eggNOG" id="arCOG00333">
    <property type="taxonomic scope" value="Archaea"/>
</dbReference>
<keyword evidence="4" id="KW-0560">Oxidoreductase</keyword>
<dbReference type="GO" id="GO:0051539">
    <property type="term" value="F:4 iron, 4 sulfur cluster binding"/>
    <property type="evidence" value="ECO:0007669"/>
    <property type="project" value="UniProtKB-KW"/>
</dbReference>
<dbReference type="PROSITE" id="PS00198">
    <property type="entry name" value="4FE4S_FER_1"/>
    <property type="match status" value="2"/>
</dbReference>
<dbReference type="GO" id="GO:0046872">
    <property type="term" value="F:metal ion binding"/>
    <property type="evidence" value="ECO:0007669"/>
    <property type="project" value="UniProtKB-KW"/>
</dbReference>
<dbReference type="OrthoDB" id="42878at2157"/>
<dbReference type="PROSITE" id="PS51379">
    <property type="entry name" value="4FE4S_FER_2"/>
    <property type="match status" value="2"/>
</dbReference>
<dbReference type="InterPro" id="IPR017896">
    <property type="entry name" value="4Fe4S_Fe-S-bd"/>
</dbReference>
<keyword evidence="5" id="KW-0408">Iron</keyword>
<feature type="domain" description="4Fe-4S ferredoxin-type" evidence="7">
    <location>
        <begin position="2"/>
        <end position="33"/>
    </location>
</feature>
<name>Q0W3T0_METAR</name>
<dbReference type="InterPro" id="IPR004017">
    <property type="entry name" value="Cys_rich_dom"/>
</dbReference>
<evidence type="ECO:0000256" key="6">
    <source>
        <dbReference type="ARBA" id="ARBA00023014"/>
    </source>
</evidence>
<keyword evidence="2" id="KW-0004">4Fe-4S</keyword>
<evidence type="ECO:0000313" key="8">
    <source>
        <dbReference type="EMBL" id="CAJ36963.1"/>
    </source>
</evidence>
<dbReference type="AlphaFoldDB" id="Q0W3T0"/>
<dbReference type="Pfam" id="PF13183">
    <property type="entry name" value="Fer4_8"/>
    <property type="match status" value="1"/>
</dbReference>
<dbReference type="PANTHER" id="PTHR43255">
    <property type="entry name" value="IRON-SULFUR-BINDING OXIDOREDUCTASE FADF-RELATED-RELATED"/>
    <property type="match status" value="1"/>
</dbReference>
<evidence type="ECO:0000256" key="1">
    <source>
        <dbReference type="ARBA" id="ARBA00007097"/>
    </source>
</evidence>
<evidence type="ECO:0000256" key="4">
    <source>
        <dbReference type="ARBA" id="ARBA00023002"/>
    </source>
</evidence>
<dbReference type="Pfam" id="PF02754">
    <property type="entry name" value="CCG"/>
    <property type="match status" value="2"/>
</dbReference>
<dbReference type="EMBL" id="AM114193">
    <property type="protein sequence ID" value="CAJ36963.1"/>
    <property type="molecule type" value="Genomic_DNA"/>
</dbReference>
<dbReference type="STRING" id="351160.RCIX1755"/>
<proteinExistence type="inferred from homology"/>
<dbReference type="GO" id="GO:0016491">
    <property type="term" value="F:oxidoreductase activity"/>
    <property type="evidence" value="ECO:0007669"/>
    <property type="project" value="UniProtKB-KW"/>
</dbReference>
<evidence type="ECO:0000256" key="2">
    <source>
        <dbReference type="ARBA" id="ARBA00022485"/>
    </source>
</evidence>
<reference evidence="8 9" key="1">
    <citation type="journal article" date="2006" name="Science">
        <title>Genome of rice cluster I archaea -- the key methane producers in the rice rhizosphere.</title>
        <authorList>
            <person name="Erkel C."/>
            <person name="Kube M."/>
            <person name="Reinhardt R."/>
            <person name="Liesack W."/>
        </authorList>
    </citation>
    <scope>NUCLEOTIDE SEQUENCE [LARGE SCALE GENOMIC DNA]</scope>
    <source>
        <strain evidence="9">DSM 22066 / NBRC 105507 / MRE50</strain>
    </source>
</reference>
<gene>
    <name evidence="8" type="ORF">RCIX1755</name>
</gene>
<organism evidence="8 9">
    <name type="scientific">Methanocella arvoryzae (strain DSM 22066 / NBRC 105507 / MRE50)</name>
    <dbReference type="NCBI Taxonomy" id="351160"/>
    <lineage>
        <taxon>Archaea</taxon>
        <taxon>Methanobacteriati</taxon>
        <taxon>Methanobacteriota</taxon>
        <taxon>Stenosarchaea group</taxon>
        <taxon>Methanomicrobia</taxon>
        <taxon>Methanocellales</taxon>
        <taxon>Methanocellaceae</taxon>
        <taxon>Methanocella</taxon>
    </lineage>
</organism>
<keyword evidence="6" id="KW-0411">Iron-sulfur</keyword>
<dbReference type="PANTHER" id="PTHR43255:SF1">
    <property type="entry name" value="IRON-SULFUR-BINDING OXIDOREDUCTASE FADF-RELATED"/>
    <property type="match status" value="1"/>
</dbReference>
<dbReference type="Proteomes" id="UP000000663">
    <property type="component" value="Chromosome"/>
</dbReference>
<comment type="similarity">
    <text evidence="1">Belongs to the HdrC family.</text>
</comment>
<evidence type="ECO:0000256" key="3">
    <source>
        <dbReference type="ARBA" id="ARBA00022723"/>
    </source>
</evidence>